<sequence length="312" mass="35185">MGSPAAEFQQMTNNLQMAFANLGKAMSLLAIYPTSLVGLLLIAITFWSQGRPYTWNLGLTFIIQHAIIDCFDLQTKVPDTRKGFPTVIPRISLCDAILVWSLSILAVGICTYVSTCCSNIWARLCDDFRPPGPFSWFFALVLLGFANSIMTKPLPAEFQDLQKSPENQLNLLARTSIISMYFLAWVNLACMLEVISTKLALAVQDDDFIPREFIIDTLEILAPLSLVLAHVIKLQSYRPRCFYILEWIYTSIQFGLLREVPDEKLAVSSFLEAIICLWDIRGAPTLRQVILIFGNLLTVAFSLADYLYDLLY</sequence>
<evidence type="ECO:0000256" key="1">
    <source>
        <dbReference type="SAM" id="Phobius"/>
    </source>
</evidence>
<keyword evidence="1" id="KW-0812">Transmembrane</keyword>
<comment type="caution">
    <text evidence="2">The sequence shown here is derived from an EMBL/GenBank/DDBJ whole genome shotgun (WGS) entry which is preliminary data.</text>
</comment>
<accession>A0ABR1Z1U0</accession>
<evidence type="ECO:0000313" key="2">
    <source>
        <dbReference type="EMBL" id="KAK8246374.1"/>
    </source>
</evidence>
<gene>
    <name evidence="2" type="ORF">HDK90DRAFT_9066</name>
</gene>
<reference evidence="2 3" key="1">
    <citation type="submission" date="2024-04" db="EMBL/GenBank/DDBJ databases">
        <title>Phyllosticta paracitricarpa is synonymous to the EU quarantine fungus P. citricarpa based on phylogenomic analyses.</title>
        <authorList>
            <consortium name="Lawrence Berkeley National Laboratory"/>
            <person name="Van Ingen-Buijs V.A."/>
            <person name="Van Westerhoven A.C."/>
            <person name="Haridas S."/>
            <person name="Skiadas P."/>
            <person name="Martin F."/>
            <person name="Groenewald J.Z."/>
            <person name="Crous P.W."/>
            <person name="Seidl M.F."/>
        </authorList>
    </citation>
    <scope>NUCLEOTIDE SEQUENCE [LARGE SCALE GENOMIC DNA]</scope>
    <source>
        <strain evidence="2 3">CBS 123374</strain>
    </source>
</reference>
<feature type="transmembrane region" description="Helical" evidence="1">
    <location>
        <begin position="289"/>
        <end position="308"/>
    </location>
</feature>
<proteinExistence type="predicted"/>
<name>A0ABR1Z1U0_9PEZI</name>
<dbReference type="Proteomes" id="UP001492380">
    <property type="component" value="Unassembled WGS sequence"/>
</dbReference>
<keyword evidence="1" id="KW-0472">Membrane</keyword>
<protein>
    <submittedName>
        <fullName evidence="2">Uncharacterized protein</fullName>
    </submittedName>
</protein>
<keyword evidence="3" id="KW-1185">Reference proteome</keyword>
<keyword evidence="1" id="KW-1133">Transmembrane helix</keyword>
<organism evidence="2 3">
    <name type="scientific">Phyllosticta capitalensis</name>
    <dbReference type="NCBI Taxonomy" id="121624"/>
    <lineage>
        <taxon>Eukaryota</taxon>
        <taxon>Fungi</taxon>
        <taxon>Dikarya</taxon>
        <taxon>Ascomycota</taxon>
        <taxon>Pezizomycotina</taxon>
        <taxon>Dothideomycetes</taxon>
        <taxon>Dothideomycetes incertae sedis</taxon>
        <taxon>Botryosphaeriales</taxon>
        <taxon>Phyllostictaceae</taxon>
        <taxon>Phyllosticta</taxon>
    </lineage>
</organism>
<feature type="transmembrane region" description="Helical" evidence="1">
    <location>
        <begin position="25"/>
        <end position="47"/>
    </location>
</feature>
<feature type="transmembrane region" description="Helical" evidence="1">
    <location>
        <begin position="92"/>
        <end position="114"/>
    </location>
</feature>
<evidence type="ECO:0000313" key="3">
    <source>
        <dbReference type="Proteomes" id="UP001492380"/>
    </source>
</evidence>
<feature type="transmembrane region" description="Helical" evidence="1">
    <location>
        <begin position="171"/>
        <end position="194"/>
    </location>
</feature>
<feature type="transmembrane region" description="Helical" evidence="1">
    <location>
        <begin position="214"/>
        <end position="232"/>
    </location>
</feature>
<feature type="transmembrane region" description="Helical" evidence="1">
    <location>
        <begin position="134"/>
        <end position="150"/>
    </location>
</feature>
<dbReference type="EMBL" id="JBBWRZ010000001">
    <property type="protein sequence ID" value="KAK8246374.1"/>
    <property type="molecule type" value="Genomic_DNA"/>
</dbReference>